<evidence type="ECO:0000313" key="4">
    <source>
        <dbReference type="EMBL" id="MBC8578816.1"/>
    </source>
</evidence>
<dbReference type="Gene3D" id="3.30.70.270">
    <property type="match status" value="1"/>
</dbReference>
<dbReference type="SMART" id="SM00267">
    <property type="entry name" value="GGDEF"/>
    <property type="match status" value="1"/>
</dbReference>
<evidence type="ECO:0000259" key="2">
    <source>
        <dbReference type="PROSITE" id="PS50883"/>
    </source>
</evidence>
<dbReference type="InterPro" id="IPR043128">
    <property type="entry name" value="Rev_trsase/Diguanyl_cyclase"/>
</dbReference>
<keyword evidence="1" id="KW-0472">Membrane</keyword>
<dbReference type="InterPro" id="IPR050706">
    <property type="entry name" value="Cyclic-di-GMP_PDE-like"/>
</dbReference>
<keyword evidence="1" id="KW-1133">Transmembrane helix</keyword>
<dbReference type="SUPFAM" id="SSF53850">
    <property type="entry name" value="Periplasmic binding protein-like II"/>
    <property type="match status" value="2"/>
</dbReference>
<evidence type="ECO:0000313" key="5">
    <source>
        <dbReference type="Proteomes" id="UP000655830"/>
    </source>
</evidence>
<dbReference type="NCBIfam" id="TIGR00254">
    <property type="entry name" value="GGDEF"/>
    <property type="match status" value="1"/>
</dbReference>
<name>A0A926ED63_9FIRM</name>
<feature type="transmembrane region" description="Helical" evidence="1">
    <location>
        <begin position="12"/>
        <end position="32"/>
    </location>
</feature>
<dbReference type="Pfam" id="PF00990">
    <property type="entry name" value="GGDEF"/>
    <property type="match status" value="1"/>
</dbReference>
<accession>A0A926ED63</accession>
<dbReference type="InterPro" id="IPR035919">
    <property type="entry name" value="EAL_sf"/>
</dbReference>
<sequence>MKEINKVSKRGYIALCIMIFIFALVDIDYLYASEQKIKIGYIPNYGTLIDWEDENKKGYGYDYFDEISKYTGWEYEYIPCTLEEGLEMLQKGEIDIFGPMQKTLEREEVFDFTEANFGYEFGLIYAYEESPFYYKDFEDFNGMRVGVQNQSFYLNEMKSYCQKNNIEVEFVEAGSSNIDDELRDGKYDVLISGSLYHIPNIKIVGKIANRPFYYATSKGNPEILEQLEEALQAIRLNQVDFQGDLYHKYYGDRLMGTPTYTKEELDIIKAYPKLVVEIEPWAVPLQYIDSKTGEGRGIVVDLLNEIGKQCGIEFEYIPSTHDTGQCEGRADLYASYHKERYGVPMYLTNKILSVSMVFVAPKALDVSKSLTAGIAQLDNIDVNQLAKRYPDIVIQQYYAITDVSELLSREETDLVVTSLYTFNELVKYGNNKNYLAYPTGIELDIDLGVSKNLPKNLPKEFVAILNKASTAISKDKINSIIFANTIEHVRARSIKDIIERNFLEIIRIIIRVLLMIVCFIIVIVYVVDSKKKAMQKVAYEDPITGLSTLTKFKLDIAKALENAEPGEYALLALDVDNFSYINNWVGYEVGNKVLQVLARELQASAKNQTFLAREGSDIFLIFTNLKDLSAPKVLDDYRKNIVEAIPELKKLNHHPTFNIGIYKITDLKQDISHMIDCANIARRRVKGQYGDSIAEYTVELNAQIQKQRQIILEMEQALYTQEFTIVLQPKVNLLTEKVEGAEALVRWYRPNGEGVYPDEFIPLFEQNGFIIRLDLYMFEEICKLIRQWQHGGVRPLPRVSVNISQVTLLSEGLCETLMEIIKGCQVSTKYIELELTESAFSTNMEKAMQVVAKLKQLGFSISLDDFGSGYSSFNMLKDIHVDVIKIDKEFLNHHVLTENDIEIIRHIVDIAKVLKMKTVIEGVETKEQVDVLREIGCNLAQGYYFAKPLTKEAFEHYFNEK</sequence>
<dbReference type="Gene3D" id="3.40.190.10">
    <property type="entry name" value="Periplasmic binding protein-like II"/>
    <property type="match status" value="4"/>
</dbReference>
<evidence type="ECO:0000259" key="3">
    <source>
        <dbReference type="PROSITE" id="PS50887"/>
    </source>
</evidence>
<dbReference type="Pfam" id="PF00563">
    <property type="entry name" value="EAL"/>
    <property type="match status" value="1"/>
</dbReference>
<proteinExistence type="predicted"/>
<gene>
    <name evidence="4" type="ORF">H8718_04630</name>
</gene>
<dbReference type="EMBL" id="JACRSY010000005">
    <property type="protein sequence ID" value="MBC8578816.1"/>
    <property type="molecule type" value="Genomic_DNA"/>
</dbReference>
<dbReference type="InterPro" id="IPR001633">
    <property type="entry name" value="EAL_dom"/>
</dbReference>
<dbReference type="PROSITE" id="PS50883">
    <property type="entry name" value="EAL"/>
    <property type="match status" value="1"/>
</dbReference>
<dbReference type="SUPFAM" id="SSF141868">
    <property type="entry name" value="EAL domain-like"/>
    <property type="match status" value="1"/>
</dbReference>
<dbReference type="Proteomes" id="UP000655830">
    <property type="component" value="Unassembled WGS sequence"/>
</dbReference>
<dbReference type="PANTHER" id="PTHR33121:SF71">
    <property type="entry name" value="OXYGEN SENSOR PROTEIN DOSP"/>
    <property type="match status" value="1"/>
</dbReference>
<dbReference type="InterPro" id="IPR000160">
    <property type="entry name" value="GGDEF_dom"/>
</dbReference>
<comment type="caution">
    <text evidence="4">The sequence shown here is derived from an EMBL/GenBank/DDBJ whole genome shotgun (WGS) entry which is preliminary data.</text>
</comment>
<dbReference type="InterPro" id="IPR029787">
    <property type="entry name" value="Nucleotide_cyclase"/>
</dbReference>
<dbReference type="Pfam" id="PF00497">
    <property type="entry name" value="SBP_bac_3"/>
    <property type="match status" value="1"/>
</dbReference>
<dbReference type="CDD" id="cd01948">
    <property type="entry name" value="EAL"/>
    <property type="match status" value="1"/>
</dbReference>
<dbReference type="PROSITE" id="PS50887">
    <property type="entry name" value="GGDEF"/>
    <property type="match status" value="1"/>
</dbReference>
<reference evidence="4" key="1">
    <citation type="submission" date="2020-08" db="EMBL/GenBank/DDBJ databases">
        <title>Genome public.</title>
        <authorList>
            <person name="Liu C."/>
            <person name="Sun Q."/>
        </authorList>
    </citation>
    <scope>NUCLEOTIDE SEQUENCE</scope>
    <source>
        <strain evidence="4">NSJ-12</strain>
    </source>
</reference>
<dbReference type="SMART" id="SM00062">
    <property type="entry name" value="PBPb"/>
    <property type="match status" value="1"/>
</dbReference>
<feature type="domain" description="GGDEF" evidence="3">
    <location>
        <begin position="566"/>
        <end position="698"/>
    </location>
</feature>
<keyword evidence="5" id="KW-1185">Reference proteome</keyword>
<dbReference type="CDD" id="cd01949">
    <property type="entry name" value="GGDEF"/>
    <property type="match status" value="1"/>
</dbReference>
<dbReference type="InterPro" id="IPR001638">
    <property type="entry name" value="Solute-binding_3/MltF_N"/>
</dbReference>
<dbReference type="GO" id="GO:0071111">
    <property type="term" value="F:cyclic-guanylate-specific phosphodiesterase activity"/>
    <property type="evidence" value="ECO:0007669"/>
    <property type="project" value="InterPro"/>
</dbReference>
<feature type="domain" description="EAL" evidence="2">
    <location>
        <begin position="707"/>
        <end position="961"/>
    </location>
</feature>
<dbReference type="SUPFAM" id="SSF55073">
    <property type="entry name" value="Nucleotide cyclase"/>
    <property type="match status" value="1"/>
</dbReference>
<dbReference type="PANTHER" id="PTHR33121">
    <property type="entry name" value="CYCLIC DI-GMP PHOSPHODIESTERASE PDEF"/>
    <property type="match status" value="1"/>
</dbReference>
<organism evidence="4 5">
    <name type="scientific">Zhenhengia yiwuensis</name>
    <dbReference type="NCBI Taxonomy" id="2763666"/>
    <lineage>
        <taxon>Bacteria</taxon>
        <taxon>Bacillati</taxon>
        <taxon>Bacillota</taxon>
        <taxon>Clostridia</taxon>
        <taxon>Lachnospirales</taxon>
        <taxon>Lachnospiraceae</taxon>
        <taxon>Zhenhengia</taxon>
    </lineage>
</organism>
<dbReference type="Gene3D" id="3.20.20.450">
    <property type="entry name" value="EAL domain"/>
    <property type="match status" value="1"/>
</dbReference>
<evidence type="ECO:0000256" key="1">
    <source>
        <dbReference type="SAM" id="Phobius"/>
    </source>
</evidence>
<dbReference type="SMART" id="SM00052">
    <property type="entry name" value="EAL"/>
    <property type="match status" value="1"/>
</dbReference>
<feature type="transmembrane region" description="Helical" evidence="1">
    <location>
        <begin position="508"/>
        <end position="527"/>
    </location>
</feature>
<protein>
    <submittedName>
        <fullName evidence="4">EAL domain-containing protein</fullName>
    </submittedName>
</protein>
<dbReference type="RefSeq" id="WP_249331925.1">
    <property type="nucleotide sequence ID" value="NZ_JACRSY010000005.1"/>
</dbReference>
<dbReference type="AlphaFoldDB" id="A0A926ED63"/>
<keyword evidence="1" id="KW-0812">Transmembrane</keyword>